<feature type="region of interest" description="Disordered" evidence="1">
    <location>
        <begin position="74"/>
        <end position="111"/>
    </location>
</feature>
<proteinExistence type="predicted"/>
<keyword evidence="3" id="KW-1185">Reference proteome</keyword>
<dbReference type="EMBL" id="CAMGYJ010000002">
    <property type="protein sequence ID" value="CAI0376173.1"/>
    <property type="molecule type" value="Genomic_DNA"/>
</dbReference>
<evidence type="ECO:0000256" key="1">
    <source>
        <dbReference type="SAM" id="MobiDB-lite"/>
    </source>
</evidence>
<feature type="non-terminal residue" evidence="2">
    <location>
        <position position="1"/>
    </location>
</feature>
<dbReference type="Proteomes" id="UP001154282">
    <property type="component" value="Unassembled WGS sequence"/>
</dbReference>
<gene>
    <name evidence="2" type="ORF">LITE_LOCUS891</name>
</gene>
<sequence length="111" mass="12574">AQIAASDSRLSLIPWPKRTTTLTSATQSRSSLPSLPRKTKAIADSLLFFLSERRNHTQKKKKKKKDIRLHPLRMKEMRRSRWRGKVISSMTTRSGLGSGRRRPTSSITATG</sequence>
<organism evidence="2 3">
    <name type="scientific">Linum tenue</name>
    <dbReference type="NCBI Taxonomy" id="586396"/>
    <lineage>
        <taxon>Eukaryota</taxon>
        <taxon>Viridiplantae</taxon>
        <taxon>Streptophyta</taxon>
        <taxon>Embryophyta</taxon>
        <taxon>Tracheophyta</taxon>
        <taxon>Spermatophyta</taxon>
        <taxon>Magnoliopsida</taxon>
        <taxon>eudicotyledons</taxon>
        <taxon>Gunneridae</taxon>
        <taxon>Pentapetalae</taxon>
        <taxon>rosids</taxon>
        <taxon>fabids</taxon>
        <taxon>Malpighiales</taxon>
        <taxon>Linaceae</taxon>
        <taxon>Linum</taxon>
    </lineage>
</organism>
<accession>A0AAV0GUU7</accession>
<comment type="caution">
    <text evidence="2">The sequence shown here is derived from an EMBL/GenBank/DDBJ whole genome shotgun (WGS) entry which is preliminary data.</text>
</comment>
<evidence type="ECO:0000313" key="3">
    <source>
        <dbReference type="Proteomes" id="UP001154282"/>
    </source>
</evidence>
<evidence type="ECO:0000313" key="2">
    <source>
        <dbReference type="EMBL" id="CAI0376173.1"/>
    </source>
</evidence>
<feature type="non-terminal residue" evidence="2">
    <location>
        <position position="111"/>
    </location>
</feature>
<name>A0AAV0GUU7_9ROSI</name>
<protein>
    <submittedName>
        <fullName evidence="2">Uncharacterized protein</fullName>
    </submittedName>
</protein>
<reference evidence="2" key="1">
    <citation type="submission" date="2022-08" db="EMBL/GenBank/DDBJ databases">
        <authorList>
            <person name="Gutierrez-Valencia J."/>
        </authorList>
    </citation>
    <scope>NUCLEOTIDE SEQUENCE</scope>
</reference>
<dbReference type="AlphaFoldDB" id="A0AAV0GUU7"/>